<dbReference type="AlphaFoldDB" id="A0AAU9VKX3"/>
<feature type="transmembrane region" description="Helical" evidence="1">
    <location>
        <begin position="98"/>
        <end position="118"/>
    </location>
</feature>
<keyword evidence="1" id="KW-0472">Membrane</keyword>
<accession>A0AAU9VKX3</accession>
<gene>
    <name evidence="2" type="ORF">PMEA_00000487</name>
</gene>
<sequence>MSITVNTLRQKLHILNEQGQRLLQRGNTMRKIKQSNICLQKQVILIAPLGIVGCVILSPFLLFSFFVMAPSVLLFCSAMALLVMSFSLFFGFLLNCCLVMFVFVSSCHILYHICFYTICRIQTYYKYIQSSPSSVYQYLRARMCEVLLQLVDILSDDIPQQRIDGRKCVGSCDSSELEDIEPDYRDRETKLYEALVNSPQKTGKDTFEPFPY</sequence>
<name>A0AAU9VKX3_9CNID</name>
<organism evidence="2 3">
    <name type="scientific">Pocillopora meandrina</name>
    <dbReference type="NCBI Taxonomy" id="46732"/>
    <lineage>
        <taxon>Eukaryota</taxon>
        <taxon>Metazoa</taxon>
        <taxon>Cnidaria</taxon>
        <taxon>Anthozoa</taxon>
        <taxon>Hexacorallia</taxon>
        <taxon>Scleractinia</taxon>
        <taxon>Astrocoeniina</taxon>
        <taxon>Pocilloporidae</taxon>
        <taxon>Pocillopora</taxon>
    </lineage>
</organism>
<protein>
    <submittedName>
        <fullName evidence="2">Uncharacterized protein</fullName>
    </submittedName>
</protein>
<feature type="transmembrane region" description="Helical" evidence="1">
    <location>
        <begin position="43"/>
        <end position="66"/>
    </location>
</feature>
<proteinExistence type="predicted"/>
<keyword evidence="3" id="KW-1185">Reference proteome</keyword>
<evidence type="ECO:0000313" key="3">
    <source>
        <dbReference type="Proteomes" id="UP001159428"/>
    </source>
</evidence>
<evidence type="ECO:0000313" key="2">
    <source>
        <dbReference type="EMBL" id="CAH3031712.1"/>
    </source>
</evidence>
<evidence type="ECO:0000256" key="1">
    <source>
        <dbReference type="SAM" id="Phobius"/>
    </source>
</evidence>
<keyword evidence="1" id="KW-0812">Transmembrane</keyword>
<reference evidence="2 3" key="1">
    <citation type="submission" date="2022-05" db="EMBL/GenBank/DDBJ databases">
        <authorList>
            <consortium name="Genoscope - CEA"/>
            <person name="William W."/>
        </authorList>
    </citation>
    <scope>NUCLEOTIDE SEQUENCE [LARGE SCALE GENOMIC DNA]</scope>
</reference>
<comment type="caution">
    <text evidence="2">The sequence shown here is derived from an EMBL/GenBank/DDBJ whole genome shotgun (WGS) entry which is preliminary data.</text>
</comment>
<dbReference type="EMBL" id="CALNXJ010000001">
    <property type="protein sequence ID" value="CAH3031712.1"/>
    <property type="molecule type" value="Genomic_DNA"/>
</dbReference>
<dbReference type="Proteomes" id="UP001159428">
    <property type="component" value="Unassembled WGS sequence"/>
</dbReference>
<feature type="transmembrane region" description="Helical" evidence="1">
    <location>
        <begin position="72"/>
        <end position="93"/>
    </location>
</feature>
<keyword evidence="1" id="KW-1133">Transmembrane helix</keyword>